<evidence type="ECO:0000256" key="1">
    <source>
        <dbReference type="PROSITE-ProRule" id="PRU00409"/>
    </source>
</evidence>
<dbReference type="InterPro" id="IPR013815">
    <property type="entry name" value="ATP_grasp_subdomain_1"/>
</dbReference>
<dbReference type="EMBL" id="JBIBDZ010000002">
    <property type="protein sequence ID" value="MFF5918264.1"/>
    <property type="molecule type" value="Genomic_DNA"/>
</dbReference>
<keyword evidence="5" id="KW-1185">Reference proteome</keyword>
<feature type="compositionally biased region" description="Low complexity" evidence="2">
    <location>
        <begin position="425"/>
        <end position="441"/>
    </location>
</feature>
<comment type="caution">
    <text evidence="4">The sequence shown here is derived from an EMBL/GenBank/DDBJ whole genome shotgun (WGS) entry which is preliminary data.</text>
</comment>
<feature type="region of interest" description="Disordered" evidence="2">
    <location>
        <begin position="425"/>
        <end position="447"/>
    </location>
</feature>
<keyword evidence="1" id="KW-0547">Nucleotide-binding</keyword>
<feature type="domain" description="ATP-grasp" evidence="3">
    <location>
        <begin position="143"/>
        <end position="337"/>
    </location>
</feature>
<dbReference type="Proteomes" id="UP001602370">
    <property type="component" value="Unassembled WGS sequence"/>
</dbReference>
<dbReference type="PROSITE" id="PS50975">
    <property type="entry name" value="ATP_GRASP"/>
    <property type="match status" value="1"/>
</dbReference>
<evidence type="ECO:0000256" key="2">
    <source>
        <dbReference type="SAM" id="MobiDB-lite"/>
    </source>
</evidence>
<dbReference type="InterPro" id="IPR011761">
    <property type="entry name" value="ATP-grasp"/>
</dbReference>
<dbReference type="Gene3D" id="3.30.470.20">
    <property type="entry name" value="ATP-grasp fold, B domain"/>
    <property type="match status" value="1"/>
</dbReference>
<protein>
    <submittedName>
        <fullName evidence="4">ATP-grasp domain-containing protein</fullName>
    </submittedName>
</protein>
<evidence type="ECO:0000313" key="5">
    <source>
        <dbReference type="Proteomes" id="UP001602370"/>
    </source>
</evidence>
<dbReference type="RefSeq" id="WP_388305808.1">
    <property type="nucleotide sequence ID" value="NZ_JBIBDZ010000002.1"/>
</dbReference>
<evidence type="ECO:0000313" key="4">
    <source>
        <dbReference type="EMBL" id="MFF5918264.1"/>
    </source>
</evidence>
<gene>
    <name evidence="4" type="ORF">ACFY8C_07960</name>
</gene>
<proteinExistence type="predicted"/>
<evidence type="ECO:0000259" key="3">
    <source>
        <dbReference type="PROSITE" id="PS50975"/>
    </source>
</evidence>
<reference evidence="4 5" key="1">
    <citation type="submission" date="2024-10" db="EMBL/GenBank/DDBJ databases">
        <title>The Natural Products Discovery Center: Release of the First 8490 Sequenced Strains for Exploring Actinobacteria Biosynthetic Diversity.</title>
        <authorList>
            <person name="Kalkreuter E."/>
            <person name="Kautsar S.A."/>
            <person name="Yang D."/>
            <person name="Bader C.D."/>
            <person name="Teijaro C.N."/>
            <person name="Fluegel L."/>
            <person name="Davis C.M."/>
            <person name="Simpson J.R."/>
            <person name="Lauterbach L."/>
            <person name="Steele A.D."/>
            <person name="Gui C."/>
            <person name="Meng S."/>
            <person name="Li G."/>
            <person name="Viehrig K."/>
            <person name="Ye F."/>
            <person name="Su P."/>
            <person name="Kiefer A.F."/>
            <person name="Nichols A."/>
            <person name="Cepeda A.J."/>
            <person name="Yan W."/>
            <person name="Fan B."/>
            <person name="Jiang Y."/>
            <person name="Adhikari A."/>
            <person name="Zheng C.-J."/>
            <person name="Schuster L."/>
            <person name="Cowan T.M."/>
            <person name="Smanski M.J."/>
            <person name="Chevrette M.G."/>
            <person name="De Carvalho L.P.S."/>
            <person name="Shen B."/>
        </authorList>
    </citation>
    <scope>NUCLEOTIDE SEQUENCE [LARGE SCALE GENOMIC DNA]</scope>
    <source>
        <strain evidence="4 5">NPDC012605</strain>
    </source>
</reference>
<dbReference type="SUPFAM" id="SSF56059">
    <property type="entry name" value="Glutathione synthetase ATP-binding domain-like"/>
    <property type="match status" value="1"/>
</dbReference>
<sequence>MPRRQSFDTRVPTVLVRLDRNPFHHGTLGAARSLGRAGIPVHAVIESGTSPVTRSRYLRSARASPGETSDTELAALLHRYADEIVNGTSPAPDGASTPLLVLPLDDVSALGLARRRAELSPRFLLPEQTEEQLLRVADKAELAETCASLGLPHPRTELPTGADEAAAMAWSLGLPVVAKWSRPWLLPAGGGLRSTSIVRSLAEVRELYARAPEAGSRLLLQELLPAGRDLDWFFHGYVDANGGCSTGATGCKERSWPDGAGLTAVGRWTANPAVERAARELCGALGFRGVCDLDFRMNRATGAYHLLDFNPRPGAQFRLFADANGLDVVRALHLDLTGRPVPPHSPAYGRRFVVENYAALSLLTSPRRRPADRDGAGVEGMSRRTEYAWCAADDPAPALAMGLVWLGHLLRRAVASARRFLGSRRAGPAISPSAPPARSSSHQLTPR</sequence>
<keyword evidence="1" id="KW-0067">ATP-binding</keyword>
<accession>A0ABW6XL99</accession>
<dbReference type="Gene3D" id="3.30.1490.20">
    <property type="entry name" value="ATP-grasp fold, A domain"/>
    <property type="match status" value="1"/>
</dbReference>
<name>A0ABW6XL99_9ACTN</name>
<organism evidence="4 5">
    <name type="scientific">Streptomyces flavochromogenes</name>
    <dbReference type="NCBI Taxonomy" id="68199"/>
    <lineage>
        <taxon>Bacteria</taxon>
        <taxon>Bacillati</taxon>
        <taxon>Actinomycetota</taxon>
        <taxon>Actinomycetes</taxon>
        <taxon>Kitasatosporales</taxon>
        <taxon>Streptomycetaceae</taxon>
        <taxon>Streptomyces</taxon>
    </lineage>
</organism>